<gene>
    <name evidence="1" type="ORF">EIM92_02410</name>
</gene>
<accession>A0A3S8RQH9</accession>
<evidence type="ECO:0000313" key="2">
    <source>
        <dbReference type="Proteomes" id="UP000273145"/>
    </source>
</evidence>
<evidence type="ECO:0000313" key="1">
    <source>
        <dbReference type="EMBL" id="AZK45191.1"/>
    </source>
</evidence>
<dbReference type="AlphaFoldDB" id="A0A3S8RQH9"/>
<protein>
    <submittedName>
        <fullName evidence="1">Uncharacterized protein</fullName>
    </submittedName>
</protein>
<dbReference type="KEGG" id="plen:EIM92_02410"/>
<sequence length="99" mass="11648">MIESLEILADPLIRNRIKTLYSNPDLKQFSSECDQYLKIIRESLPDNLQHTLFLYEDALTSLQAVLESKIYLQGFKDALYLINELHIRAFCIIPYLRIE</sequence>
<proteinExistence type="predicted"/>
<organism evidence="1 2">
    <name type="scientific">Paenibacillus lentus</name>
    <dbReference type="NCBI Taxonomy" id="1338368"/>
    <lineage>
        <taxon>Bacteria</taxon>
        <taxon>Bacillati</taxon>
        <taxon>Bacillota</taxon>
        <taxon>Bacilli</taxon>
        <taxon>Bacillales</taxon>
        <taxon>Paenibacillaceae</taxon>
        <taxon>Paenibacillus</taxon>
    </lineage>
</organism>
<dbReference type="EMBL" id="CP034248">
    <property type="protein sequence ID" value="AZK45191.1"/>
    <property type="molecule type" value="Genomic_DNA"/>
</dbReference>
<dbReference type="RefSeq" id="WP_125081312.1">
    <property type="nucleotide sequence ID" value="NZ_CP034248.1"/>
</dbReference>
<reference evidence="1 2" key="1">
    <citation type="submission" date="2018-11" db="EMBL/GenBank/DDBJ databases">
        <title>Genome sequencing of Paenibacillus lentus DSM25539(T).</title>
        <authorList>
            <person name="Kook J.-K."/>
            <person name="Park S.-N."/>
            <person name="Lim Y.K."/>
        </authorList>
    </citation>
    <scope>NUCLEOTIDE SEQUENCE [LARGE SCALE GENOMIC DNA]</scope>
    <source>
        <strain evidence="1 2">DSM 25539</strain>
    </source>
</reference>
<keyword evidence="2" id="KW-1185">Reference proteome</keyword>
<name>A0A3S8RQH9_9BACL</name>
<dbReference type="Proteomes" id="UP000273145">
    <property type="component" value="Chromosome"/>
</dbReference>
<dbReference type="OrthoDB" id="2660324at2"/>